<evidence type="ECO:0000256" key="2">
    <source>
        <dbReference type="ARBA" id="ARBA00022946"/>
    </source>
</evidence>
<evidence type="ECO:0000256" key="1">
    <source>
        <dbReference type="ARBA" id="ARBA00004173"/>
    </source>
</evidence>
<evidence type="ECO:0008006" key="7">
    <source>
        <dbReference type="Google" id="ProtNLM"/>
    </source>
</evidence>
<evidence type="ECO:0000256" key="3">
    <source>
        <dbReference type="ARBA" id="ARBA00023128"/>
    </source>
</evidence>
<dbReference type="PANTHER" id="PTHR22602">
    <property type="entry name" value="TRANSFERASE CAF17, MITOCHONDRIAL-RELATED"/>
    <property type="match status" value="1"/>
</dbReference>
<evidence type="ECO:0000313" key="5">
    <source>
        <dbReference type="EMBL" id="KAG7531835.1"/>
    </source>
</evidence>
<keyword evidence="2" id="KW-0809">Transit peptide</keyword>
<keyword evidence="6" id="KW-1185">Reference proteome</keyword>
<dbReference type="NCBIfam" id="TIGR03317">
    <property type="entry name" value="ygfZ_signature"/>
    <property type="match status" value="1"/>
</dbReference>
<organism evidence="5 6">
    <name type="scientific">Filobasidium floriforme</name>
    <dbReference type="NCBI Taxonomy" id="5210"/>
    <lineage>
        <taxon>Eukaryota</taxon>
        <taxon>Fungi</taxon>
        <taxon>Dikarya</taxon>
        <taxon>Basidiomycota</taxon>
        <taxon>Agaricomycotina</taxon>
        <taxon>Tremellomycetes</taxon>
        <taxon>Filobasidiales</taxon>
        <taxon>Filobasidiaceae</taxon>
        <taxon>Filobasidium</taxon>
    </lineage>
</organism>
<dbReference type="InterPro" id="IPR045179">
    <property type="entry name" value="YgfZ/GcvT"/>
</dbReference>
<dbReference type="AlphaFoldDB" id="A0A8K0JL20"/>
<dbReference type="InterPro" id="IPR017703">
    <property type="entry name" value="YgfZ/GCV_T_CS"/>
</dbReference>
<comment type="similarity">
    <text evidence="4">Belongs to the GcvT family. CAF17/IBA57 subfamily.</text>
</comment>
<keyword evidence="3" id="KW-0496">Mitochondrion</keyword>
<dbReference type="SUPFAM" id="SSF103025">
    <property type="entry name" value="Folate-binding domain"/>
    <property type="match status" value="1"/>
</dbReference>
<proteinExistence type="inferred from homology"/>
<sequence length="419" mass="46206">MASKSIPKSLHKRASSTLARIERSRPHIAPIPDRSILEITGKDAQKFLKGLTSRDVDKSPGWGYSGFLTPTGRVLYDAFIYPTSAPGDVKQTYLIDYPRIDDSVSPDSEIPPLTKHLKRYVLRSKLKIRDVTEEYDTWSILDSPAGAEWNPEKIWKFGSGGAAEITWNMKGEESLARLRTGDGEIGSWDLRGGWGEGSMGKRFLVRKGDRPSSSSDHDMADANAYLLRRMLNGVPEGHQEMIPNTSLPLESCMDVMGSVDFRKGCYVGQELTVRTYHTGNTRKRIMPIRLDPPSGIKSTSVQRWTDIDQIPEAERPKAGDAIAFVPPSSAASKKPKPGVKVLSVHPDYAVGLGLVRMELVERVHGLPAFGMVPDDSGTEERGSLVVGNAKIGDDVTASWRVFAGRGRGWYSPEEELANQ</sequence>
<evidence type="ECO:0000256" key="4">
    <source>
        <dbReference type="ARBA" id="ARBA00093447"/>
    </source>
</evidence>
<comment type="caution">
    <text evidence="5">The sequence shown here is derived from an EMBL/GenBank/DDBJ whole genome shotgun (WGS) entry which is preliminary data.</text>
</comment>
<protein>
    <recommendedName>
        <fullName evidence="7">Aminomethyltransferase folate-binding domain-containing protein</fullName>
    </recommendedName>
</protein>
<dbReference type="InterPro" id="IPR027266">
    <property type="entry name" value="TrmE/GcvT-like"/>
</dbReference>
<dbReference type="GO" id="GO:0016226">
    <property type="term" value="P:iron-sulfur cluster assembly"/>
    <property type="evidence" value="ECO:0007669"/>
    <property type="project" value="TreeGrafter"/>
</dbReference>
<reference evidence="5" key="1">
    <citation type="submission" date="2020-04" db="EMBL/GenBank/DDBJ databases">
        <title>Analysis of mating type loci in Filobasidium floriforme.</title>
        <authorList>
            <person name="Nowrousian M."/>
        </authorList>
    </citation>
    <scope>NUCLEOTIDE SEQUENCE</scope>
    <source>
        <strain evidence="5">CBS 6242</strain>
    </source>
</reference>
<evidence type="ECO:0000313" key="6">
    <source>
        <dbReference type="Proteomes" id="UP000812966"/>
    </source>
</evidence>
<dbReference type="Proteomes" id="UP000812966">
    <property type="component" value="Unassembled WGS sequence"/>
</dbReference>
<comment type="subcellular location">
    <subcellularLocation>
        <location evidence="1">Mitochondrion</location>
    </subcellularLocation>
</comment>
<dbReference type="EMBL" id="JABELV010000081">
    <property type="protein sequence ID" value="KAG7531835.1"/>
    <property type="molecule type" value="Genomic_DNA"/>
</dbReference>
<dbReference type="GO" id="GO:0005759">
    <property type="term" value="C:mitochondrial matrix"/>
    <property type="evidence" value="ECO:0007669"/>
    <property type="project" value="TreeGrafter"/>
</dbReference>
<accession>A0A8K0JL20</accession>
<dbReference type="PANTHER" id="PTHR22602:SF0">
    <property type="entry name" value="TRANSFERASE CAF17, MITOCHONDRIAL-RELATED"/>
    <property type="match status" value="1"/>
</dbReference>
<dbReference type="Gene3D" id="3.30.1360.120">
    <property type="entry name" value="Probable tRNA modification gtpase trme, domain 1"/>
    <property type="match status" value="1"/>
</dbReference>
<gene>
    <name evidence="5" type="ORF">FFLO_04061</name>
</gene>
<name>A0A8K0JL20_9TREE</name>